<evidence type="ECO:0000256" key="4">
    <source>
        <dbReference type="ARBA" id="ARBA00022989"/>
    </source>
</evidence>
<comment type="subcellular location">
    <subcellularLocation>
        <location evidence="1">Membrane</location>
        <topology evidence="1">Single-pass membrane protein</topology>
    </subcellularLocation>
</comment>
<dbReference type="EMBL" id="OU893350">
    <property type="protein sequence ID" value="CAG9788062.1"/>
    <property type="molecule type" value="Genomic_DNA"/>
</dbReference>
<sequence length="283" mass="31291">MAVVNKLFGLALMYLLFVLSCVCSEDVCVKKTPCMCVFPNGTGVDLTPVSGSSFYTAVYFVHKNKDTANAEYTFFTYYFHPCSNLLTNRTNLPDDTCDMPLSLYRVFSVMKLDTTSKDNATYKLSQTTCNYLGKSEMMLFKEDGKALIYENLPSNTTVQLSCAQGVDQLHVTSVDEPNNIILTFYSSQACLKQIEPEGSGRSFGSTLLIIFFSFVIFYLVLGVCTKKFLMGATGLEVIPNLGFWTDLPHLVRDGWAFAINGFKLPSRGVGSPAASDPNSYDSI</sequence>
<feature type="transmembrane region" description="Helical" evidence="6">
    <location>
        <begin position="202"/>
        <end position="221"/>
    </location>
</feature>
<keyword evidence="4 6" id="KW-1133">Transmembrane helix</keyword>
<evidence type="ECO:0008006" key="10">
    <source>
        <dbReference type="Google" id="ProtNLM"/>
    </source>
</evidence>
<keyword evidence="5 6" id="KW-0472">Membrane</keyword>
<gene>
    <name evidence="8" type="ORF">DIATSA_LOCUS5901</name>
</gene>
<reference evidence="8" key="2">
    <citation type="submission" date="2022-10" db="EMBL/GenBank/DDBJ databases">
        <authorList>
            <consortium name="ENA_rothamsted_submissions"/>
            <consortium name="culmorum"/>
            <person name="King R."/>
        </authorList>
    </citation>
    <scope>NUCLEOTIDE SEQUENCE</scope>
</reference>
<organism evidence="8 9">
    <name type="scientific">Diatraea saccharalis</name>
    <name type="common">sugarcane borer</name>
    <dbReference type="NCBI Taxonomy" id="40085"/>
    <lineage>
        <taxon>Eukaryota</taxon>
        <taxon>Metazoa</taxon>
        <taxon>Ecdysozoa</taxon>
        <taxon>Arthropoda</taxon>
        <taxon>Hexapoda</taxon>
        <taxon>Insecta</taxon>
        <taxon>Pterygota</taxon>
        <taxon>Neoptera</taxon>
        <taxon>Endopterygota</taxon>
        <taxon>Lepidoptera</taxon>
        <taxon>Glossata</taxon>
        <taxon>Ditrysia</taxon>
        <taxon>Pyraloidea</taxon>
        <taxon>Crambidae</taxon>
        <taxon>Crambinae</taxon>
        <taxon>Diatraea</taxon>
    </lineage>
</organism>
<dbReference type="Proteomes" id="UP001153714">
    <property type="component" value="Chromosome 19"/>
</dbReference>
<dbReference type="GO" id="GO:0000139">
    <property type="term" value="C:Golgi membrane"/>
    <property type="evidence" value="ECO:0007669"/>
    <property type="project" value="UniProtKB-SubCell"/>
</dbReference>
<feature type="signal peptide" evidence="7">
    <location>
        <begin position="1"/>
        <end position="24"/>
    </location>
</feature>
<dbReference type="PANTHER" id="PTHR15071">
    <property type="entry name" value="MANNOSE-6-PHOSPHATE RECEPTOR FAMILY MEMBER"/>
    <property type="match status" value="1"/>
</dbReference>
<evidence type="ECO:0000256" key="2">
    <source>
        <dbReference type="ARBA" id="ARBA00022692"/>
    </source>
</evidence>
<dbReference type="PROSITE" id="PS51257">
    <property type="entry name" value="PROKAR_LIPOPROTEIN"/>
    <property type="match status" value="1"/>
</dbReference>
<dbReference type="PANTHER" id="PTHR15071:SF0">
    <property type="entry name" value="MANNOSE 6-PHOSPHATE RECEPTOR-LIKE PROTEIN 1"/>
    <property type="match status" value="1"/>
</dbReference>
<dbReference type="AlphaFoldDB" id="A0A9N9WD38"/>
<dbReference type="GO" id="GO:0005802">
    <property type="term" value="C:trans-Golgi network"/>
    <property type="evidence" value="ECO:0007669"/>
    <property type="project" value="TreeGrafter"/>
</dbReference>
<dbReference type="Pfam" id="PF09451">
    <property type="entry name" value="ATG27"/>
    <property type="match status" value="1"/>
</dbReference>
<accession>A0A9N9WD38</accession>
<evidence type="ECO:0000256" key="3">
    <source>
        <dbReference type="ARBA" id="ARBA00022729"/>
    </source>
</evidence>
<evidence type="ECO:0000313" key="9">
    <source>
        <dbReference type="Proteomes" id="UP001153714"/>
    </source>
</evidence>
<feature type="chain" id="PRO_5040226642" description="Cation-dependent mannose-6-phosphate receptor" evidence="7">
    <location>
        <begin position="25"/>
        <end position="283"/>
    </location>
</feature>
<evidence type="ECO:0000256" key="6">
    <source>
        <dbReference type="SAM" id="Phobius"/>
    </source>
</evidence>
<keyword evidence="3 7" id="KW-0732">Signal</keyword>
<dbReference type="InterPro" id="IPR018939">
    <property type="entry name" value="Autophagy-rel_prot_27"/>
</dbReference>
<keyword evidence="9" id="KW-1185">Reference proteome</keyword>
<name>A0A9N9WD38_9NEOP</name>
<protein>
    <recommendedName>
        <fullName evidence="10">Cation-dependent mannose-6-phosphate receptor</fullName>
    </recommendedName>
</protein>
<dbReference type="OrthoDB" id="29460at2759"/>
<evidence type="ECO:0000256" key="7">
    <source>
        <dbReference type="SAM" id="SignalP"/>
    </source>
</evidence>
<keyword evidence="2 6" id="KW-0812">Transmembrane</keyword>
<evidence type="ECO:0000313" key="8">
    <source>
        <dbReference type="EMBL" id="CAG9788062.1"/>
    </source>
</evidence>
<evidence type="ECO:0000256" key="5">
    <source>
        <dbReference type="ARBA" id="ARBA00023136"/>
    </source>
</evidence>
<evidence type="ECO:0000256" key="1">
    <source>
        <dbReference type="ARBA" id="ARBA00004167"/>
    </source>
</evidence>
<proteinExistence type="predicted"/>
<reference evidence="8" key="1">
    <citation type="submission" date="2021-12" db="EMBL/GenBank/DDBJ databases">
        <authorList>
            <person name="King R."/>
        </authorList>
    </citation>
    <scope>NUCLEOTIDE SEQUENCE</scope>
</reference>